<keyword evidence="5" id="KW-0812">Transmembrane</keyword>
<evidence type="ECO:0000259" key="6">
    <source>
        <dbReference type="Pfam" id="PF23914"/>
    </source>
</evidence>
<dbReference type="SUPFAM" id="SSF48452">
    <property type="entry name" value="TPR-like"/>
    <property type="match status" value="1"/>
</dbReference>
<proteinExistence type="predicted"/>
<comment type="subcellular location">
    <subcellularLocation>
        <location evidence="1">Cell envelope</location>
    </subcellularLocation>
</comment>
<dbReference type="GO" id="GO:0016829">
    <property type="term" value="F:lyase activity"/>
    <property type="evidence" value="ECO:0007669"/>
    <property type="project" value="UniProtKB-KW"/>
</dbReference>
<dbReference type="InterPro" id="IPR011990">
    <property type="entry name" value="TPR-like_helical_dom_sf"/>
</dbReference>
<keyword evidence="5" id="KW-0472">Membrane</keyword>
<dbReference type="InterPro" id="IPR017560">
    <property type="entry name" value="Cyt_c_biogenesis_CcmI"/>
</dbReference>
<feature type="compositionally biased region" description="Polar residues" evidence="4">
    <location>
        <begin position="302"/>
        <end position="313"/>
    </location>
</feature>
<dbReference type="Pfam" id="PF23914">
    <property type="entry name" value="TPR_CcmH_CycH"/>
    <property type="match status" value="1"/>
</dbReference>
<dbReference type="PANTHER" id="PTHR47870">
    <property type="entry name" value="CYTOCHROME C-TYPE BIOGENESIS PROTEIN CCMH"/>
    <property type="match status" value="1"/>
</dbReference>
<evidence type="ECO:0000256" key="3">
    <source>
        <dbReference type="ARBA" id="ARBA00022748"/>
    </source>
</evidence>
<dbReference type="NCBIfam" id="TIGR03142">
    <property type="entry name" value="cytochro_ccmI"/>
    <property type="match status" value="1"/>
</dbReference>
<evidence type="ECO:0000256" key="2">
    <source>
        <dbReference type="ARBA" id="ARBA00022737"/>
    </source>
</evidence>
<dbReference type="InterPro" id="IPR019734">
    <property type="entry name" value="TPR_rpt"/>
</dbReference>
<reference evidence="7" key="1">
    <citation type="submission" date="2018-06" db="EMBL/GenBank/DDBJ databases">
        <authorList>
            <person name="Zhirakovskaya E."/>
        </authorList>
    </citation>
    <scope>NUCLEOTIDE SEQUENCE</scope>
</reference>
<dbReference type="GO" id="GO:0030313">
    <property type="term" value="C:cell envelope"/>
    <property type="evidence" value="ECO:0007669"/>
    <property type="project" value="UniProtKB-SubCell"/>
</dbReference>
<evidence type="ECO:0000313" key="7">
    <source>
        <dbReference type="EMBL" id="VAW19540.1"/>
    </source>
</evidence>
<evidence type="ECO:0000256" key="1">
    <source>
        <dbReference type="ARBA" id="ARBA00004196"/>
    </source>
</evidence>
<feature type="compositionally biased region" description="Low complexity" evidence="4">
    <location>
        <begin position="287"/>
        <end position="301"/>
    </location>
</feature>
<name>A0A3B0TS47_9ZZZZ</name>
<dbReference type="GO" id="GO:0017004">
    <property type="term" value="P:cytochrome complex assembly"/>
    <property type="evidence" value="ECO:0007669"/>
    <property type="project" value="UniProtKB-KW"/>
</dbReference>
<keyword evidence="5" id="KW-1133">Transmembrane helix</keyword>
<evidence type="ECO:0000256" key="4">
    <source>
        <dbReference type="SAM" id="MobiDB-lite"/>
    </source>
</evidence>
<dbReference type="InterPro" id="IPR051263">
    <property type="entry name" value="C-type_cytochrome_biogenesis"/>
</dbReference>
<gene>
    <name evidence="7" type="ORF">MNBD_ALPHA12-411</name>
</gene>
<feature type="domain" description="Cytochrome c-type biogenesis protein H TPR" evidence="6">
    <location>
        <begin position="153"/>
        <end position="263"/>
    </location>
</feature>
<dbReference type="Gene3D" id="1.25.40.10">
    <property type="entry name" value="Tetratricopeptide repeat domain"/>
    <property type="match status" value="1"/>
</dbReference>
<dbReference type="AlphaFoldDB" id="A0A3B0TS47"/>
<organism evidence="7">
    <name type="scientific">hydrothermal vent metagenome</name>
    <dbReference type="NCBI Taxonomy" id="652676"/>
    <lineage>
        <taxon>unclassified sequences</taxon>
        <taxon>metagenomes</taxon>
        <taxon>ecological metagenomes</taxon>
    </lineage>
</organism>
<dbReference type="PANTHER" id="PTHR47870:SF1">
    <property type="entry name" value="CYTOCHROME C-TYPE BIOGENESIS PROTEIN CCMH"/>
    <property type="match status" value="1"/>
</dbReference>
<protein>
    <submittedName>
        <fullName evidence="7">Cytochrome c heme lyase subunit CcmH</fullName>
    </submittedName>
</protein>
<keyword evidence="2" id="KW-0677">Repeat</keyword>
<keyword evidence="7" id="KW-0456">Lyase</keyword>
<keyword evidence="3" id="KW-0201">Cytochrome c-type biogenesis</keyword>
<dbReference type="SMART" id="SM00028">
    <property type="entry name" value="TPR"/>
    <property type="match status" value="4"/>
</dbReference>
<dbReference type="EMBL" id="UOEO01000114">
    <property type="protein sequence ID" value="VAW19540.1"/>
    <property type="molecule type" value="Genomic_DNA"/>
</dbReference>
<accession>A0A3B0TS47</accession>
<evidence type="ECO:0000256" key="5">
    <source>
        <dbReference type="SAM" id="Phobius"/>
    </source>
</evidence>
<sequence length="397" mass="43031">MILWSAIFALAALVAAIMIYAGLGKISRPKQVSRASSEEHFRVQLAEIESDARFSRLNPVEAEESKAEIARELMRQRAANTAGDNDANEQVSQYGKLLKFALPITSVMVFALAIGIYLLLGSPEQPDVPYVAHVAAVEKNQANFNSAITKVEKQLQADPTDVRGWRVIGPAYMQARRYPDAIAAFRKVLELSPAPTADEKTDLAEALMMNNSGTIIPEAITLLKSAADMDKTHVRSRFYLASEATRSGKWDKAIALWKELIALSDGSERWLEIAMQGLNVAEARGVPDPSQSQAGSAQSPAVTSQTPGAAQNTPAQDAVIRNMVDGLATRLAQDGGTLAEWTRLVRSQLVLGETEKARQSYLEARAAYPDATKRSQLDNMAAQAGILEANAPDVTLK</sequence>
<dbReference type="PROSITE" id="PS50005">
    <property type="entry name" value="TPR"/>
    <property type="match status" value="1"/>
</dbReference>
<dbReference type="InterPro" id="IPR056413">
    <property type="entry name" value="TPR_CcmH_CycH"/>
</dbReference>
<feature type="region of interest" description="Disordered" evidence="4">
    <location>
        <begin position="284"/>
        <end position="313"/>
    </location>
</feature>
<feature type="transmembrane region" description="Helical" evidence="5">
    <location>
        <begin position="6"/>
        <end position="24"/>
    </location>
</feature>
<feature type="transmembrane region" description="Helical" evidence="5">
    <location>
        <begin position="100"/>
        <end position="120"/>
    </location>
</feature>